<protein>
    <recommendedName>
        <fullName evidence="1">TIR domain-containing protein</fullName>
    </recommendedName>
</protein>
<dbReference type="InterPro" id="IPR035897">
    <property type="entry name" value="Toll_tir_struct_dom_sf"/>
</dbReference>
<keyword evidence="3" id="KW-1185">Reference proteome</keyword>
<dbReference type="GO" id="GO:0007165">
    <property type="term" value="P:signal transduction"/>
    <property type="evidence" value="ECO:0007669"/>
    <property type="project" value="InterPro"/>
</dbReference>
<gene>
    <name evidence="2" type="ORF">BIU88_04870</name>
</gene>
<dbReference type="AlphaFoldDB" id="A0A1D8D0A1"/>
<dbReference type="OrthoDB" id="5149141at2"/>
<dbReference type="Proteomes" id="UP000095185">
    <property type="component" value="Chromosome"/>
</dbReference>
<organism evidence="2 3">
    <name type="scientific">Chlorobaculum limnaeum</name>
    <dbReference type="NCBI Taxonomy" id="274537"/>
    <lineage>
        <taxon>Bacteria</taxon>
        <taxon>Pseudomonadati</taxon>
        <taxon>Chlorobiota</taxon>
        <taxon>Chlorobiia</taxon>
        <taxon>Chlorobiales</taxon>
        <taxon>Chlorobiaceae</taxon>
        <taxon>Chlorobaculum</taxon>
    </lineage>
</organism>
<evidence type="ECO:0000259" key="1">
    <source>
        <dbReference type="PROSITE" id="PS50104"/>
    </source>
</evidence>
<dbReference type="SUPFAM" id="SSF52200">
    <property type="entry name" value="Toll/Interleukin receptor TIR domain"/>
    <property type="match status" value="1"/>
</dbReference>
<dbReference type="InterPro" id="IPR000157">
    <property type="entry name" value="TIR_dom"/>
</dbReference>
<dbReference type="PROSITE" id="PS50104">
    <property type="entry name" value="TIR"/>
    <property type="match status" value="1"/>
</dbReference>
<feature type="domain" description="TIR" evidence="1">
    <location>
        <begin position="1"/>
        <end position="111"/>
    </location>
</feature>
<proteinExistence type="predicted"/>
<evidence type="ECO:0000313" key="2">
    <source>
        <dbReference type="EMBL" id="AOS83533.1"/>
    </source>
</evidence>
<name>A0A1D8D0A1_CHLLM</name>
<accession>A0A1D8D0A1</accession>
<dbReference type="Gene3D" id="3.40.50.10140">
    <property type="entry name" value="Toll/interleukin-1 receptor homology (TIR) domain"/>
    <property type="match status" value="1"/>
</dbReference>
<dbReference type="EMBL" id="CP017305">
    <property type="protein sequence ID" value="AOS83533.1"/>
    <property type="molecule type" value="Genomic_DNA"/>
</dbReference>
<evidence type="ECO:0000313" key="3">
    <source>
        <dbReference type="Proteomes" id="UP000095185"/>
    </source>
</evidence>
<dbReference type="Pfam" id="PF13676">
    <property type="entry name" value="TIR_2"/>
    <property type="match status" value="1"/>
</dbReference>
<dbReference type="STRING" id="274537.BIU88_04870"/>
<dbReference type="KEGG" id="clz:BIU88_04870"/>
<reference evidence="2" key="1">
    <citation type="submission" date="2016-09" db="EMBL/GenBank/DDBJ databases">
        <title>Genome sequence of Chlorobaculum limnaeum.</title>
        <authorList>
            <person name="Liu Z."/>
            <person name="Tank M."/>
            <person name="Bryant D.A."/>
        </authorList>
    </citation>
    <scope>NUCLEOTIDE SEQUENCE [LARGE SCALE GENOMIC DNA]</scope>
    <source>
        <strain evidence="2">DSM 1677</strain>
    </source>
</reference>
<sequence length="260" mass="29634">MSCKVFVSYSWSNSAERRALQAEIGELEGISVLVDKNYIKPGDQIHARVAQMIDAADYVVVLLTTEGLSSPEVRDELSRCHDRGKRIIPVAMEGTPLEDLPWFLRDVRVIKYNHRNFDAVVEELLALLHSLVDPKEQIDLTRLPPAIKCKLEKGCRLIVVGNESRESGLEGLLLFELHMRHSDAIFVIASDPKFSVELVAEYLAKDLQPHLRHRDYEWMLIKENRQLPGYLSLEAANLRSGDVVLLLGNHRMPEWAPFCR</sequence>